<proteinExistence type="predicted"/>
<keyword evidence="2" id="KW-1185">Reference proteome</keyword>
<dbReference type="Proteomes" id="UP000009891">
    <property type="component" value="Unassembled WGS sequence"/>
</dbReference>
<organism evidence="1 2">
    <name type="scientific">Veillonella seminalis ACS-216-V-Col6b</name>
    <dbReference type="NCBI Taxonomy" id="883156"/>
    <lineage>
        <taxon>Bacteria</taxon>
        <taxon>Bacillati</taxon>
        <taxon>Bacillota</taxon>
        <taxon>Negativicutes</taxon>
        <taxon>Veillonellales</taxon>
        <taxon>Veillonellaceae</taxon>
        <taxon>Veillonella</taxon>
    </lineage>
</organism>
<dbReference type="AlphaFoldDB" id="K9D2P1"/>
<name>K9D2P1_9FIRM</name>
<evidence type="ECO:0000313" key="1">
    <source>
        <dbReference type="EMBL" id="EKU77376.1"/>
    </source>
</evidence>
<reference evidence="1 2" key="1">
    <citation type="submission" date="2012-09" db="EMBL/GenBank/DDBJ databases">
        <title>The Genome Sequence of Veillonella ratti ACS-216-V-COL6B.</title>
        <authorList>
            <consortium name="The Broad Institute Genome Sequencing Platform"/>
            <person name="Earl A."/>
            <person name="Ward D."/>
            <person name="Feldgarden M."/>
            <person name="Gevers D."/>
            <person name="Saerens B."/>
            <person name="Vaneechoutte M."/>
            <person name="Walker B."/>
            <person name="Young S.K."/>
            <person name="Zeng Q."/>
            <person name="Gargeya S."/>
            <person name="Fitzgerald M."/>
            <person name="Haas B."/>
            <person name="Abouelleil A."/>
            <person name="Alvarado L."/>
            <person name="Arachchi H.M."/>
            <person name="Berlin A."/>
            <person name="Chapman S.B."/>
            <person name="Goldberg J."/>
            <person name="Griggs A."/>
            <person name="Gujja S."/>
            <person name="Hansen M."/>
            <person name="Howarth C."/>
            <person name="Imamovic A."/>
            <person name="Larimer J."/>
            <person name="McCowen C."/>
            <person name="Montmayeur A."/>
            <person name="Murphy C."/>
            <person name="Neiman D."/>
            <person name="Pearson M."/>
            <person name="Priest M."/>
            <person name="Roberts A."/>
            <person name="Saif S."/>
            <person name="Shea T."/>
            <person name="Sisk P."/>
            <person name="Sykes S."/>
            <person name="Wortman J."/>
            <person name="Nusbaum C."/>
            <person name="Birren B."/>
        </authorList>
    </citation>
    <scope>NUCLEOTIDE SEQUENCE [LARGE SCALE GENOMIC DNA]</scope>
    <source>
        <strain evidence="1 2">ACS-216-V-Col6b</strain>
    </source>
</reference>
<comment type="caution">
    <text evidence="1">The sequence shown here is derived from an EMBL/GenBank/DDBJ whole genome shotgun (WGS) entry which is preliminary data.</text>
</comment>
<dbReference type="EMBL" id="AHAF01000023">
    <property type="protein sequence ID" value="EKU77376.1"/>
    <property type="molecule type" value="Genomic_DNA"/>
</dbReference>
<dbReference type="RefSeq" id="WP_006556977.1">
    <property type="nucleotide sequence ID" value="NZ_JH992939.1"/>
</dbReference>
<gene>
    <name evidence="1" type="ORF">HMPREF9282_02093</name>
</gene>
<dbReference type="STRING" id="883156.HMPREF9282_02093"/>
<evidence type="ECO:0000313" key="2">
    <source>
        <dbReference type="Proteomes" id="UP000009891"/>
    </source>
</evidence>
<protein>
    <submittedName>
        <fullName evidence="1">Uncharacterized protein</fullName>
    </submittedName>
</protein>
<sequence>MDELLAVFGLYDEEELAEYIRQPEHQTDPLVQELIVLTAMLSEG</sequence>
<accession>K9D2P1</accession>
<dbReference type="HOGENOM" id="CLU_3223520_0_0_9"/>
<dbReference type="PATRIC" id="fig|883156.3.peg.2047"/>